<dbReference type="OrthoDB" id="6014761at2"/>
<keyword evidence="1" id="KW-0732">Signal</keyword>
<name>A0A250IPU5_9BACT</name>
<gene>
    <name evidence="2" type="ORF">MEBOL_006455</name>
</gene>
<dbReference type="InterPro" id="IPR036514">
    <property type="entry name" value="SGNH_hydro_sf"/>
</dbReference>
<feature type="signal peptide" evidence="1">
    <location>
        <begin position="1"/>
        <end position="24"/>
    </location>
</feature>
<evidence type="ECO:0000313" key="3">
    <source>
        <dbReference type="Proteomes" id="UP000217289"/>
    </source>
</evidence>
<dbReference type="InterPro" id="IPR001087">
    <property type="entry name" value="GDSL"/>
</dbReference>
<dbReference type="SUPFAM" id="SSF52266">
    <property type="entry name" value="SGNH hydrolase"/>
    <property type="match status" value="1"/>
</dbReference>
<dbReference type="RefSeq" id="WP_095981083.1">
    <property type="nucleotide sequence ID" value="NZ_CP022163.1"/>
</dbReference>
<evidence type="ECO:0000313" key="2">
    <source>
        <dbReference type="EMBL" id="ATB32966.1"/>
    </source>
</evidence>
<keyword evidence="3" id="KW-1185">Reference proteome</keyword>
<evidence type="ECO:0000256" key="1">
    <source>
        <dbReference type="SAM" id="SignalP"/>
    </source>
</evidence>
<dbReference type="EMBL" id="CP022163">
    <property type="protein sequence ID" value="ATB32966.1"/>
    <property type="molecule type" value="Genomic_DNA"/>
</dbReference>
<dbReference type="GO" id="GO:0016788">
    <property type="term" value="F:hydrolase activity, acting on ester bonds"/>
    <property type="evidence" value="ECO:0007669"/>
    <property type="project" value="InterPro"/>
</dbReference>
<organism evidence="2 3">
    <name type="scientific">Melittangium boletus DSM 14713</name>
    <dbReference type="NCBI Taxonomy" id="1294270"/>
    <lineage>
        <taxon>Bacteria</taxon>
        <taxon>Pseudomonadati</taxon>
        <taxon>Myxococcota</taxon>
        <taxon>Myxococcia</taxon>
        <taxon>Myxococcales</taxon>
        <taxon>Cystobacterineae</taxon>
        <taxon>Archangiaceae</taxon>
        <taxon>Melittangium</taxon>
    </lineage>
</organism>
<proteinExistence type="predicted"/>
<dbReference type="AlphaFoldDB" id="A0A250IPU5"/>
<sequence>MFSRSTRSRALALTALLVSASATATTINQNTSWTISRTESNPTWRVVAYGDSLYAGYNGNLFSVAKRAGPLVDGEYLAHEWKANIEVVRRARSGARADDIYENKILAEKSYMQANTTRVVTFEMCGNDYLQARSAFSAQKGTCDYTGLDAALANCTRYTEKAMQAINQYATQARLKVVANLYYPGFDADNVPTTCTDAQQKPVNKREKFLPYVVTSNWRTCHLAEQYGFQCADVFAEFMGADYDGNGDGQIDRDALLYIPGESESAYVSRVTGTLGATLRDANTHFVDANTSYDYLQSDNVHPTHFSSATISLGFFSGTGTGSGPSDFPDAQISEGKNPQWNGWGHERMGWRLSTFNLTAP</sequence>
<reference evidence="2 3" key="1">
    <citation type="submission" date="2017-06" db="EMBL/GenBank/DDBJ databases">
        <authorList>
            <person name="Kim H.J."/>
            <person name="Triplett B.A."/>
        </authorList>
    </citation>
    <scope>NUCLEOTIDE SEQUENCE [LARGE SCALE GENOMIC DNA]</scope>
    <source>
        <strain evidence="2 3">DSM 14713</strain>
    </source>
</reference>
<evidence type="ECO:0008006" key="4">
    <source>
        <dbReference type="Google" id="ProtNLM"/>
    </source>
</evidence>
<dbReference type="Proteomes" id="UP000217289">
    <property type="component" value="Chromosome"/>
</dbReference>
<accession>A0A250IPU5</accession>
<protein>
    <recommendedName>
        <fullName evidence="4">SGNH hydrolase-type esterase domain-containing protein</fullName>
    </recommendedName>
</protein>
<feature type="chain" id="PRO_5012422452" description="SGNH hydrolase-type esterase domain-containing protein" evidence="1">
    <location>
        <begin position="25"/>
        <end position="361"/>
    </location>
</feature>
<dbReference type="Pfam" id="PF00657">
    <property type="entry name" value="Lipase_GDSL"/>
    <property type="match status" value="1"/>
</dbReference>
<dbReference type="Gene3D" id="3.40.50.1110">
    <property type="entry name" value="SGNH hydrolase"/>
    <property type="match status" value="1"/>
</dbReference>
<dbReference type="KEGG" id="mbd:MEBOL_006455"/>